<comment type="caution">
    <text evidence="3">The sequence shown here is derived from an EMBL/GenBank/DDBJ whole genome shotgun (WGS) entry which is preliminary data.</text>
</comment>
<reference evidence="3 4" key="1">
    <citation type="submission" date="2007-01" db="EMBL/GenBank/DDBJ databases">
        <authorList>
            <person name="Haygood M."/>
            <person name="Podell S."/>
            <person name="Anderson C."/>
            <person name="Hopkinson B."/>
            <person name="Roe K."/>
            <person name="Barbeau K."/>
            <person name="Gaasterland T."/>
            <person name="Ferriera S."/>
            <person name="Johnson J."/>
            <person name="Kravitz S."/>
            <person name="Beeson K."/>
            <person name="Sutton G."/>
            <person name="Rogers Y.-H."/>
            <person name="Friedman R."/>
            <person name="Frazier M."/>
            <person name="Venter J.C."/>
        </authorList>
    </citation>
    <scope>NUCLEOTIDE SEQUENCE [LARGE SCALE GENOMIC DNA]</scope>
    <source>
        <strain evidence="3 4">ATCC 23134</strain>
    </source>
</reference>
<accession>A1ZZ66</accession>
<organism evidence="3 4">
    <name type="scientific">Microscilla marina ATCC 23134</name>
    <dbReference type="NCBI Taxonomy" id="313606"/>
    <lineage>
        <taxon>Bacteria</taxon>
        <taxon>Pseudomonadati</taxon>
        <taxon>Bacteroidota</taxon>
        <taxon>Cytophagia</taxon>
        <taxon>Cytophagales</taxon>
        <taxon>Microscillaceae</taxon>
        <taxon>Microscilla</taxon>
    </lineage>
</organism>
<proteinExistence type="predicted"/>
<keyword evidence="4" id="KW-1185">Reference proteome</keyword>
<evidence type="ECO:0000313" key="4">
    <source>
        <dbReference type="Proteomes" id="UP000004095"/>
    </source>
</evidence>
<dbReference type="Pfam" id="PF07228">
    <property type="entry name" value="SpoIIE"/>
    <property type="match status" value="1"/>
</dbReference>
<name>A1ZZ66_MICM2</name>
<dbReference type="PANTHER" id="PTHR43156">
    <property type="entry name" value="STAGE II SPORULATION PROTEIN E-RELATED"/>
    <property type="match status" value="1"/>
</dbReference>
<gene>
    <name evidence="3" type="ORF">M23134_05951</name>
</gene>
<evidence type="ECO:0000259" key="2">
    <source>
        <dbReference type="SMART" id="SM00331"/>
    </source>
</evidence>
<dbReference type="InterPro" id="IPR052016">
    <property type="entry name" value="Bact_Sigma-Reg"/>
</dbReference>
<dbReference type="RefSeq" id="WP_002705049.1">
    <property type="nucleotide sequence ID" value="NZ_AAWS01000073.1"/>
</dbReference>
<dbReference type="Gene3D" id="3.60.40.10">
    <property type="entry name" value="PPM-type phosphatase domain"/>
    <property type="match status" value="1"/>
</dbReference>
<feature type="domain" description="PPM-type phosphatase" evidence="2">
    <location>
        <begin position="188"/>
        <end position="404"/>
    </location>
</feature>
<dbReference type="SUPFAM" id="SSF55781">
    <property type="entry name" value="GAF domain-like"/>
    <property type="match status" value="1"/>
</dbReference>
<dbReference type="InterPro" id="IPR001932">
    <property type="entry name" value="PPM-type_phosphatase-like_dom"/>
</dbReference>
<dbReference type="PANTHER" id="PTHR43156:SF2">
    <property type="entry name" value="STAGE II SPORULATION PROTEIN E"/>
    <property type="match status" value="1"/>
</dbReference>
<protein>
    <submittedName>
        <fullName evidence="3">Putative regulatory protein</fullName>
    </submittedName>
</protein>
<dbReference type="GO" id="GO:0016791">
    <property type="term" value="F:phosphatase activity"/>
    <property type="evidence" value="ECO:0007669"/>
    <property type="project" value="TreeGrafter"/>
</dbReference>
<evidence type="ECO:0000313" key="3">
    <source>
        <dbReference type="EMBL" id="EAY24325.1"/>
    </source>
</evidence>
<dbReference type="Proteomes" id="UP000004095">
    <property type="component" value="Unassembled WGS sequence"/>
</dbReference>
<dbReference type="EMBL" id="AAWS01000073">
    <property type="protein sequence ID" value="EAY24325.1"/>
    <property type="molecule type" value="Genomic_DNA"/>
</dbReference>
<dbReference type="eggNOG" id="COG2208">
    <property type="taxonomic scope" value="Bacteria"/>
</dbReference>
<keyword evidence="1" id="KW-0378">Hydrolase</keyword>
<dbReference type="SMART" id="SM00331">
    <property type="entry name" value="PP2C_SIG"/>
    <property type="match status" value="1"/>
</dbReference>
<dbReference type="InterPro" id="IPR036457">
    <property type="entry name" value="PPM-type-like_dom_sf"/>
</dbReference>
<sequence length="412" mass="47634">MYQKKFHLIELELNSILEITQVINNNAPEDSLYKMYKFTLQGNLQVEKLALYVFEDDDNKWQCKVDFGTNLDFSNIDLEAEALSDIRDISPVDHVDFSTESFNEFDVIIPVFHKDKVLAYVFLDSNESDSELNDVDTRFVQTLSNIIIVAIENKKLVRKQIRQETFKKELDIAKQVQSMLFPKSLPKTKSLQIEATYFPHHIVGGDYYDYIPVSDEEFVLCIADVSGKGVPAALLMSNFQASLRTLTRQTTDLNEIISELNSLIWQNAQGDHFITFFIGLYNTTTRQFNYINAGHNPAFLLYNNEAHQLHSGTTILGIFDPLPFINQKSVDNIDEFLLFSYTDGITETSNPEGEEYGIERLMEFITKNRDMDVTKLHNQLIREIQMFKQENQYSDDITMLSCRYTQEEDDEG</sequence>
<dbReference type="SUPFAM" id="SSF81606">
    <property type="entry name" value="PP2C-like"/>
    <property type="match status" value="1"/>
</dbReference>
<dbReference type="InterPro" id="IPR029016">
    <property type="entry name" value="GAF-like_dom_sf"/>
</dbReference>
<dbReference type="AlphaFoldDB" id="A1ZZ66"/>
<dbReference type="OrthoDB" id="9763484at2"/>
<dbReference type="Gene3D" id="3.30.450.40">
    <property type="match status" value="1"/>
</dbReference>
<evidence type="ECO:0000256" key="1">
    <source>
        <dbReference type="ARBA" id="ARBA00022801"/>
    </source>
</evidence>